<dbReference type="GO" id="GO:0030089">
    <property type="term" value="C:phycobilisome"/>
    <property type="evidence" value="ECO:0007669"/>
    <property type="project" value="InterPro"/>
</dbReference>
<reference evidence="4" key="1">
    <citation type="journal article" date="2015" name="ISME J.">
        <title>Draft Genome Sequence of Streptomyces incarnatus NRRL8089, which Produces the Nucleoside Antibiotic Sinefungin.</title>
        <authorList>
            <person name="Oshima K."/>
            <person name="Hattori M."/>
            <person name="Shimizu H."/>
            <person name="Fukuda K."/>
            <person name="Nemoto M."/>
            <person name="Inagaki K."/>
            <person name="Tamura T."/>
        </authorList>
    </citation>
    <scope>NUCLEOTIDE SEQUENCE</scope>
    <source>
        <strain evidence="4">FACHB-1277</strain>
    </source>
</reference>
<dbReference type="InterPro" id="IPR009050">
    <property type="entry name" value="Globin-like_sf"/>
</dbReference>
<comment type="caution">
    <text evidence="4">The sequence shown here is derived from an EMBL/GenBank/DDBJ whole genome shotgun (WGS) entry which is preliminary data.</text>
</comment>
<proteinExistence type="inferred from homology"/>
<comment type="similarity">
    <text evidence="1">Belongs to the phycobiliprotein family.</text>
</comment>
<dbReference type="SUPFAM" id="SSF46458">
    <property type="entry name" value="Globin-like"/>
    <property type="match status" value="1"/>
</dbReference>
<dbReference type="Proteomes" id="UP000631421">
    <property type="component" value="Unassembled WGS sequence"/>
</dbReference>
<evidence type="ECO:0000256" key="2">
    <source>
        <dbReference type="ARBA" id="ARBA00022991"/>
    </source>
</evidence>
<name>A0A926UVX8_9CYAN</name>
<dbReference type="InterPro" id="IPR012128">
    <property type="entry name" value="Phycobilisome_asu/bsu"/>
</dbReference>
<dbReference type="Pfam" id="PF00502">
    <property type="entry name" value="Phycobilisome"/>
    <property type="match status" value="1"/>
</dbReference>
<dbReference type="Gene3D" id="1.10.490.20">
    <property type="entry name" value="Phycocyanins"/>
    <property type="match status" value="1"/>
</dbReference>
<protein>
    <submittedName>
        <fullName evidence="4">Phycocyanin</fullName>
    </submittedName>
</protein>
<keyword evidence="2" id="KW-0157">Chromophore</keyword>
<sequence length="156" mass="18061">MLTINRTLDEKMIAVDRVYLTDTDLVNLERFANSFSVRVKTYNLLRDRAEEITIRTLKLLAQQYPELLQKHLQRCKYDMANVIRYASLAALRDDEVFFSETLMDWLANIINSYQVAKECSTAYRLMQSVIDEMLPAECAAIVKPYTEMAISALLHA</sequence>
<evidence type="ECO:0000313" key="5">
    <source>
        <dbReference type="Proteomes" id="UP000631421"/>
    </source>
</evidence>
<evidence type="ECO:0000313" key="4">
    <source>
        <dbReference type="EMBL" id="MBD2151846.1"/>
    </source>
</evidence>
<keyword evidence="5" id="KW-1185">Reference proteome</keyword>
<dbReference type="EMBL" id="JACJPY010000069">
    <property type="protein sequence ID" value="MBD2151846.1"/>
    <property type="molecule type" value="Genomic_DNA"/>
</dbReference>
<evidence type="ECO:0000256" key="3">
    <source>
        <dbReference type="ARBA" id="ARBA00023307"/>
    </source>
</evidence>
<evidence type="ECO:0000256" key="1">
    <source>
        <dbReference type="ARBA" id="ARBA00008182"/>
    </source>
</evidence>
<gene>
    <name evidence="4" type="ORF">H6F44_17200</name>
</gene>
<dbReference type="InterPro" id="IPR038719">
    <property type="entry name" value="Phycobilisome_asu/bsu_sf"/>
</dbReference>
<dbReference type="AlphaFoldDB" id="A0A926UVX8"/>
<organism evidence="4 5">
    <name type="scientific">Pseudanabaena cinerea FACHB-1277</name>
    <dbReference type="NCBI Taxonomy" id="2949581"/>
    <lineage>
        <taxon>Bacteria</taxon>
        <taxon>Bacillati</taxon>
        <taxon>Cyanobacteriota</taxon>
        <taxon>Cyanophyceae</taxon>
        <taxon>Pseudanabaenales</taxon>
        <taxon>Pseudanabaenaceae</taxon>
        <taxon>Pseudanabaena</taxon>
        <taxon>Pseudanabaena cinerea</taxon>
    </lineage>
</organism>
<accession>A0A926UVX8</accession>
<reference evidence="4" key="2">
    <citation type="submission" date="2020-08" db="EMBL/GenBank/DDBJ databases">
        <authorList>
            <person name="Chen M."/>
            <person name="Teng W."/>
            <person name="Zhao L."/>
            <person name="Hu C."/>
            <person name="Zhou Y."/>
            <person name="Han B."/>
            <person name="Song L."/>
            <person name="Shu W."/>
        </authorList>
    </citation>
    <scope>NUCLEOTIDE SEQUENCE</scope>
    <source>
        <strain evidence="4">FACHB-1277</strain>
    </source>
</reference>
<dbReference type="GO" id="GO:0015979">
    <property type="term" value="P:photosynthesis"/>
    <property type="evidence" value="ECO:0007669"/>
    <property type="project" value="InterPro"/>
</dbReference>
<dbReference type="RefSeq" id="WP_190352263.1">
    <property type="nucleotide sequence ID" value="NZ_JACJPY010000069.1"/>
</dbReference>
<keyword evidence="3" id="KW-0089">Bile pigment</keyword>